<keyword evidence="3" id="KW-1185">Reference proteome</keyword>
<sequence>MHISNDRAPTQLNTNGSMLPEQTSGPTATREPLVSGLTRDEIRRIVLDLIG</sequence>
<protein>
    <submittedName>
        <fullName evidence="2">Uncharacterized protein</fullName>
    </submittedName>
</protein>
<name>A0ABX1EBF8_9PROT</name>
<feature type="compositionally biased region" description="Polar residues" evidence="1">
    <location>
        <begin position="7"/>
        <end position="27"/>
    </location>
</feature>
<proteinExistence type="predicted"/>
<accession>A0ABX1EBF8</accession>
<gene>
    <name evidence="2" type="ORF">HEQ75_19705</name>
</gene>
<evidence type="ECO:0000313" key="3">
    <source>
        <dbReference type="Proteomes" id="UP000787635"/>
    </source>
</evidence>
<evidence type="ECO:0000313" key="2">
    <source>
        <dbReference type="EMBL" id="NKC33098.1"/>
    </source>
</evidence>
<dbReference type="Proteomes" id="UP000787635">
    <property type="component" value="Unassembled WGS sequence"/>
</dbReference>
<dbReference type="EMBL" id="JAAVNE010000038">
    <property type="protein sequence ID" value="NKC33098.1"/>
    <property type="molecule type" value="Genomic_DNA"/>
</dbReference>
<reference evidence="2 3" key="1">
    <citation type="submission" date="2020-03" db="EMBL/GenBank/DDBJ databases">
        <title>Roseomonas selenitidurans sp. nov. isolated from urban soil.</title>
        <authorList>
            <person name="Liu H."/>
        </authorList>
    </citation>
    <scope>NUCLEOTIDE SEQUENCE [LARGE SCALE GENOMIC DNA]</scope>
    <source>
        <strain evidence="2 3">BU-1</strain>
    </source>
</reference>
<organism evidence="2 3">
    <name type="scientific">Falsiroseomonas selenitidurans</name>
    <dbReference type="NCBI Taxonomy" id="2716335"/>
    <lineage>
        <taxon>Bacteria</taxon>
        <taxon>Pseudomonadati</taxon>
        <taxon>Pseudomonadota</taxon>
        <taxon>Alphaproteobacteria</taxon>
        <taxon>Acetobacterales</taxon>
        <taxon>Roseomonadaceae</taxon>
        <taxon>Falsiroseomonas</taxon>
    </lineage>
</organism>
<comment type="caution">
    <text evidence="2">The sequence shown here is derived from an EMBL/GenBank/DDBJ whole genome shotgun (WGS) entry which is preliminary data.</text>
</comment>
<evidence type="ECO:0000256" key="1">
    <source>
        <dbReference type="SAM" id="MobiDB-lite"/>
    </source>
</evidence>
<feature type="region of interest" description="Disordered" evidence="1">
    <location>
        <begin position="1"/>
        <end position="35"/>
    </location>
</feature>